<dbReference type="OrthoDB" id="2969164at2"/>
<dbReference type="Proteomes" id="UP000036867">
    <property type="component" value="Unassembled WGS sequence"/>
</dbReference>
<protein>
    <submittedName>
        <fullName evidence="1">Uncharacterized protein</fullName>
    </submittedName>
</protein>
<sequence length="173" mass="20316">MKHESDKLNEVKVLDSNITFEQIYKSEYFPIELEEELKKCDVLLIPTLVERNEDEHYVFPEQTMNFYDYAKGFLEKEHISADICISDKDYKEFELHSIVETIATIIVNNVAFPFTINMISSYLYEKITNRNNINKKIKVNFEVVDGKKAKKIAYEGDASSFKETMEAIKIFEE</sequence>
<dbReference type="EMBL" id="LILB01000005">
    <property type="protein sequence ID" value="KOO48771.1"/>
    <property type="molecule type" value="Genomic_DNA"/>
</dbReference>
<organism evidence="1 2">
    <name type="scientific">Viridibacillus arvi</name>
    <dbReference type="NCBI Taxonomy" id="263475"/>
    <lineage>
        <taxon>Bacteria</taxon>
        <taxon>Bacillati</taxon>
        <taxon>Bacillota</taxon>
        <taxon>Bacilli</taxon>
        <taxon>Bacillales</taxon>
        <taxon>Caryophanaceae</taxon>
        <taxon>Viridibacillus</taxon>
    </lineage>
</organism>
<accession>A0A0M0LCQ9</accession>
<comment type="caution">
    <text evidence="1">The sequence shown here is derived from an EMBL/GenBank/DDBJ whole genome shotgun (WGS) entry which is preliminary data.</text>
</comment>
<gene>
    <name evidence="1" type="ORF">AMD00_10085</name>
</gene>
<dbReference type="GeneID" id="301136447"/>
<proteinExistence type="predicted"/>
<dbReference type="RefSeq" id="WP_053416954.1">
    <property type="nucleotide sequence ID" value="NZ_LILB01000005.1"/>
</dbReference>
<reference evidence="2" key="1">
    <citation type="submission" date="2015-08" db="EMBL/GenBank/DDBJ databases">
        <title>Fjat-10028 dsm 16317.</title>
        <authorList>
            <person name="Liu B."/>
            <person name="Wang J."/>
            <person name="Zhu Y."/>
            <person name="Liu G."/>
            <person name="Chen Q."/>
            <person name="Chen Z."/>
            <person name="Lan J."/>
            <person name="Che J."/>
            <person name="Ge C."/>
            <person name="Shi H."/>
            <person name="Pan Z."/>
            <person name="Liu X."/>
        </authorList>
    </citation>
    <scope>NUCLEOTIDE SEQUENCE [LARGE SCALE GENOMIC DNA]</scope>
    <source>
        <strain evidence="2">DSM 16317</strain>
    </source>
</reference>
<name>A0A0M0LCQ9_9BACL</name>
<keyword evidence="2" id="KW-1185">Reference proteome</keyword>
<dbReference type="AlphaFoldDB" id="A0A0M0LCQ9"/>
<evidence type="ECO:0000313" key="1">
    <source>
        <dbReference type="EMBL" id="KOO48771.1"/>
    </source>
</evidence>
<dbReference type="STRING" id="263475.AMD00_10085"/>
<evidence type="ECO:0000313" key="2">
    <source>
        <dbReference type="Proteomes" id="UP000036867"/>
    </source>
</evidence>